<dbReference type="SUPFAM" id="SSF54403">
    <property type="entry name" value="Cystatin/monellin"/>
    <property type="match status" value="1"/>
</dbReference>
<protein>
    <recommendedName>
        <fullName evidence="2">Cystatin domain-containing protein</fullName>
    </recommendedName>
</protein>
<dbReference type="OrthoDB" id="5964474at2759"/>
<keyword evidence="1" id="KW-0732">Signal</keyword>
<dbReference type="Gene3D" id="3.10.450.10">
    <property type="match status" value="1"/>
</dbReference>
<dbReference type="AlphaFoldDB" id="A0A7M5U6X4"/>
<feature type="signal peptide" evidence="1">
    <location>
        <begin position="1"/>
        <end position="22"/>
    </location>
</feature>
<evidence type="ECO:0000256" key="1">
    <source>
        <dbReference type="SAM" id="SignalP"/>
    </source>
</evidence>
<sequence length="156" mass="17877">MILKLLLSFNFVLNILLITVMAEEIRGQLVGGLKEQEIKILDSVVGNGKTLWDYLQNKIEEYAKQRNSLYMYGINDIHVQSQVVQGVLYKVTLDLAPTDCHNNKFLSEESNNARLEMIRTCSINKSHGSHEKHVIDLWVRSWLPENEKVIVSEAAH</sequence>
<feature type="chain" id="PRO_5029766340" description="Cystatin domain-containing protein" evidence="1">
    <location>
        <begin position="23"/>
        <end position="156"/>
    </location>
</feature>
<keyword evidence="4" id="KW-1185">Reference proteome</keyword>
<evidence type="ECO:0000259" key="2">
    <source>
        <dbReference type="Pfam" id="PF00031"/>
    </source>
</evidence>
<feature type="domain" description="Cystatin" evidence="2">
    <location>
        <begin position="55"/>
        <end position="122"/>
    </location>
</feature>
<dbReference type="CDD" id="cd00042">
    <property type="entry name" value="CY"/>
    <property type="match status" value="1"/>
</dbReference>
<accession>A0A7M5U6X4</accession>
<dbReference type="InterPro" id="IPR018073">
    <property type="entry name" value="Prot_inh_cystat_CS"/>
</dbReference>
<evidence type="ECO:0000313" key="4">
    <source>
        <dbReference type="Proteomes" id="UP000594262"/>
    </source>
</evidence>
<proteinExistence type="predicted"/>
<dbReference type="Pfam" id="PF00031">
    <property type="entry name" value="Cystatin"/>
    <property type="match status" value="1"/>
</dbReference>
<dbReference type="EnsemblMetazoa" id="CLYHEMT007014.1">
    <property type="protein sequence ID" value="CLYHEMP007014.1"/>
    <property type="gene ID" value="CLYHEMG007014"/>
</dbReference>
<organism evidence="3 4">
    <name type="scientific">Clytia hemisphaerica</name>
    <dbReference type="NCBI Taxonomy" id="252671"/>
    <lineage>
        <taxon>Eukaryota</taxon>
        <taxon>Metazoa</taxon>
        <taxon>Cnidaria</taxon>
        <taxon>Hydrozoa</taxon>
        <taxon>Hydroidolina</taxon>
        <taxon>Leptothecata</taxon>
        <taxon>Obeliida</taxon>
        <taxon>Clytiidae</taxon>
        <taxon>Clytia</taxon>
    </lineage>
</organism>
<evidence type="ECO:0000313" key="3">
    <source>
        <dbReference type="EnsemblMetazoa" id="CLYHEMP007014.1"/>
    </source>
</evidence>
<reference evidence="3" key="1">
    <citation type="submission" date="2021-01" db="UniProtKB">
        <authorList>
            <consortium name="EnsemblMetazoa"/>
        </authorList>
    </citation>
    <scope>IDENTIFICATION</scope>
</reference>
<name>A0A7M5U6X4_9CNID</name>
<dbReference type="Proteomes" id="UP000594262">
    <property type="component" value="Unplaced"/>
</dbReference>
<dbReference type="GO" id="GO:0004869">
    <property type="term" value="F:cysteine-type endopeptidase inhibitor activity"/>
    <property type="evidence" value="ECO:0007669"/>
    <property type="project" value="InterPro"/>
</dbReference>
<dbReference type="PROSITE" id="PS00287">
    <property type="entry name" value="CYSTATIN"/>
    <property type="match status" value="1"/>
</dbReference>
<dbReference type="InterPro" id="IPR000010">
    <property type="entry name" value="Cystatin_dom"/>
</dbReference>
<dbReference type="InterPro" id="IPR046350">
    <property type="entry name" value="Cystatin_sf"/>
</dbReference>